<evidence type="ECO:0000256" key="1">
    <source>
        <dbReference type="SAM" id="Coils"/>
    </source>
</evidence>
<evidence type="ECO:0000313" key="6">
    <source>
        <dbReference type="Proteomes" id="UP000266183"/>
    </source>
</evidence>
<feature type="transmembrane region" description="Helical" evidence="2">
    <location>
        <begin position="78"/>
        <end position="97"/>
    </location>
</feature>
<dbReference type="Proteomes" id="UP000266183">
    <property type="component" value="Chromosome"/>
</dbReference>
<feature type="coiled-coil region" evidence="1">
    <location>
        <begin position="181"/>
        <end position="215"/>
    </location>
</feature>
<feature type="transmembrane region" description="Helical" evidence="2">
    <location>
        <begin position="103"/>
        <end position="119"/>
    </location>
</feature>
<dbReference type="SUPFAM" id="SSF55785">
    <property type="entry name" value="PYP-like sensor domain (PAS domain)"/>
    <property type="match status" value="1"/>
</dbReference>
<sequence>MKEYLNKLIHLGHHAGMDQSERARLLSINAFLVMSLVLTILFVIVFVLLGSLSVLQALGYVPMILLVLFLHSRFHFRAARFVVSYVFMAMVLTLALLERRSGTEYLLIALGCCSVVVFNKLKHVFLSFLFAFLCYVAYQWYDSHEPFVPNPTVPYAIAQNSIMFLSGFIVLAQSLVFRWLIRDYAEKLTQANRETQAMNEELQATNEELTAFSENLDLMVRQKSAQLQAYIDAIDVSIYSAVSDLDGNFIKVNDQVIAVSGYTQEELIGNHYRVLTSINHPEAFFTERRQILMKGETWRGEVEHKTKQGTLIWFDCIVIPIRDSDGVVKSFLTLGLSITERKMHDKLQEETISLLESIAFRASHGIRGPLARINGLSSLVIKNVVDQKEFELIADKLITCSEELNAATSELVAYVSNHQEQMMDSRHNSK</sequence>
<evidence type="ECO:0000259" key="3">
    <source>
        <dbReference type="PROSITE" id="PS50112"/>
    </source>
</evidence>
<feature type="domain" description="PAS" evidence="3">
    <location>
        <begin position="242"/>
        <end position="282"/>
    </location>
</feature>
<dbReference type="EMBL" id="CP032382">
    <property type="protein sequence ID" value="AYB30942.1"/>
    <property type="molecule type" value="Genomic_DNA"/>
</dbReference>
<reference evidence="6" key="1">
    <citation type="submission" date="2018-09" db="EMBL/GenBank/DDBJ databases">
        <title>Chryseolinea sp. KIS68-18 isolated from soil.</title>
        <authorList>
            <person name="Weon H.-Y."/>
            <person name="Kwon S.-W."/>
            <person name="Lee S.A."/>
        </authorList>
    </citation>
    <scope>NUCLEOTIDE SEQUENCE [LARGE SCALE GENOMIC DNA]</scope>
    <source>
        <strain evidence="6">KIS68-18</strain>
    </source>
</reference>
<dbReference type="PROSITE" id="PS50112">
    <property type="entry name" value="PAS"/>
    <property type="match status" value="1"/>
</dbReference>
<dbReference type="InterPro" id="IPR000014">
    <property type="entry name" value="PAS"/>
</dbReference>
<dbReference type="RefSeq" id="WP_119754236.1">
    <property type="nucleotide sequence ID" value="NZ_CP032382.1"/>
</dbReference>
<dbReference type="KEGG" id="chk:D4L85_10285"/>
<accession>A0A385SJ66</accession>
<proteinExistence type="predicted"/>
<keyword evidence="2" id="KW-0812">Transmembrane</keyword>
<dbReference type="Gene3D" id="3.30.450.20">
    <property type="entry name" value="PAS domain"/>
    <property type="match status" value="1"/>
</dbReference>
<evidence type="ECO:0000256" key="2">
    <source>
        <dbReference type="SAM" id="Phobius"/>
    </source>
</evidence>
<dbReference type="NCBIfam" id="TIGR00229">
    <property type="entry name" value="sensory_box"/>
    <property type="match status" value="1"/>
</dbReference>
<feature type="transmembrane region" description="Helical" evidence="2">
    <location>
        <begin position="124"/>
        <end position="141"/>
    </location>
</feature>
<gene>
    <name evidence="5" type="ORF">D4L85_10285</name>
</gene>
<feature type="domain" description="PAC" evidence="4">
    <location>
        <begin position="298"/>
        <end position="350"/>
    </location>
</feature>
<dbReference type="OrthoDB" id="9811889at2"/>
<feature type="transmembrane region" description="Helical" evidence="2">
    <location>
        <begin position="161"/>
        <end position="181"/>
    </location>
</feature>
<dbReference type="Pfam" id="PF13426">
    <property type="entry name" value="PAS_9"/>
    <property type="match status" value="1"/>
</dbReference>
<dbReference type="InterPro" id="IPR052155">
    <property type="entry name" value="Biofilm_reg_signaling"/>
</dbReference>
<organism evidence="5 6">
    <name type="scientific">Chryseolinea soli</name>
    <dbReference type="NCBI Taxonomy" id="2321403"/>
    <lineage>
        <taxon>Bacteria</taxon>
        <taxon>Pseudomonadati</taxon>
        <taxon>Bacteroidota</taxon>
        <taxon>Cytophagia</taxon>
        <taxon>Cytophagales</taxon>
        <taxon>Fulvivirgaceae</taxon>
        <taxon>Chryseolinea</taxon>
    </lineage>
</organism>
<dbReference type="PROSITE" id="PS50113">
    <property type="entry name" value="PAC"/>
    <property type="match status" value="1"/>
</dbReference>
<dbReference type="SMART" id="SM00091">
    <property type="entry name" value="PAS"/>
    <property type="match status" value="1"/>
</dbReference>
<dbReference type="PANTHER" id="PTHR44757">
    <property type="entry name" value="DIGUANYLATE CYCLASE DGCP"/>
    <property type="match status" value="1"/>
</dbReference>
<keyword evidence="2" id="KW-0472">Membrane</keyword>
<feature type="transmembrane region" description="Helical" evidence="2">
    <location>
        <begin position="26"/>
        <end position="48"/>
    </location>
</feature>
<dbReference type="AlphaFoldDB" id="A0A385SJ66"/>
<evidence type="ECO:0000259" key="4">
    <source>
        <dbReference type="PROSITE" id="PS50113"/>
    </source>
</evidence>
<feature type="transmembrane region" description="Helical" evidence="2">
    <location>
        <begin position="54"/>
        <end position="71"/>
    </location>
</feature>
<evidence type="ECO:0000313" key="5">
    <source>
        <dbReference type="EMBL" id="AYB30942.1"/>
    </source>
</evidence>
<protein>
    <submittedName>
        <fullName evidence="5">PAS domain S-box protein</fullName>
    </submittedName>
</protein>
<dbReference type="InterPro" id="IPR000700">
    <property type="entry name" value="PAS-assoc_C"/>
</dbReference>
<dbReference type="PANTHER" id="PTHR44757:SF2">
    <property type="entry name" value="BIOFILM ARCHITECTURE MAINTENANCE PROTEIN MBAA"/>
    <property type="match status" value="1"/>
</dbReference>
<name>A0A385SJ66_9BACT</name>
<keyword evidence="6" id="KW-1185">Reference proteome</keyword>
<keyword evidence="1" id="KW-0175">Coiled coil</keyword>
<keyword evidence="2" id="KW-1133">Transmembrane helix</keyword>
<dbReference type="InterPro" id="IPR035965">
    <property type="entry name" value="PAS-like_dom_sf"/>
</dbReference>
<dbReference type="CDD" id="cd00130">
    <property type="entry name" value="PAS"/>
    <property type="match status" value="1"/>
</dbReference>